<dbReference type="Gene3D" id="3.30.559.30">
    <property type="entry name" value="Nonribosomal peptide synthetase, condensation domain"/>
    <property type="match status" value="1"/>
</dbReference>
<comment type="caution">
    <text evidence="2">The sequence shown here is derived from an EMBL/GenBank/DDBJ whole genome shotgun (WGS) entry which is preliminary data.</text>
</comment>
<reference evidence="2 3" key="1">
    <citation type="submission" date="2017-02" db="EMBL/GenBank/DDBJ databases">
        <title>Draft Genome Sequence of Streptomyces tsukubaensis F601, a Producer of the immunosuppressant tacrolimus FK506.</title>
        <authorList>
            <person name="Zong G."/>
            <person name="Zhong C."/>
            <person name="Fu J."/>
            <person name="Qin R."/>
            <person name="Cao G."/>
        </authorList>
    </citation>
    <scope>NUCLEOTIDE SEQUENCE [LARGE SCALE GENOMIC DNA]</scope>
    <source>
        <strain evidence="2 3">F601</strain>
    </source>
</reference>
<dbReference type="EMBL" id="MVFC01000004">
    <property type="protein sequence ID" value="OON81412.1"/>
    <property type="molecule type" value="Genomic_DNA"/>
</dbReference>
<dbReference type="InterPro" id="IPR001242">
    <property type="entry name" value="Condensation_dom"/>
</dbReference>
<sequence length="450" mass="49954">MLSYIQKRGPEGLLYVTKFGSLEGTGAAEVDVDVDVARVLEAIRLTVESNDALRTRYISEGGEWRQEIMGSGHVLVTEYSSPSPDLNLAAAAAFIGPLSPEPGEVPLRVAIVTFEGRPTHVYFAIHHASADNTGADIACREICRRVLNSKVPASTAWQPLQIVEYERSTAGRTFAERSDKYHRVRIRESADRGVIPTDRRETPLREFQLKSPAVVVAAQQIAQRIKVSALNVLLSSYCAALSARLSRDSFPLALTSGNRVNPNLQLSVAQLAQPSSMSIDVAVPTFDELCRRTSDAALLAYRYGMHDPELLEKSFSEVSAERGEEVFFPYLVNLTTLGILDNLDPEARTSQQNQIEGNLRVQPLELRRMLDRTVCDAKDPEDGVRFSDLTLDLYRFSSEADLRLRTNLSFFTDADVRNLLINTERLLVEVSCDGSKNDMRRLVELCSTSS</sequence>
<evidence type="ECO:0000259" key="1">
    <source>
        <dbReference type="Pfam" id="PF00668"/>
    </source>
</evidence>
<gene>
    <name evidence="2" type="ORF">B1H18_08835</name>
</gene>
<evidence type="ECO:0000313" key="2">
    <source>
        <dbReference type="EMBL" id="OON81412.1"/>
    </source>
</evidence>
<dbReference type="Pfam" id="PF00668">
    <property type="entry name" value="Condensation"/>
    <property type="match status" value="1"/>
</dbReference>
<dbReference type="GO" id="GO:0003824">
    <property type="term" value="F:catalytic activity"/>
    <property type="evidence" value="ECO:0007669"/>
    <property type="project" value="InterPro"/>
</dbReference>
<dbReference type="STRING" id="83656.B1H18_08835"/>
<name>A0A1V4AD15_9ACTN</name>
<dbReference type="InterPro" id="IPR023213">
    <property type="entry name" value="CAT-like_dom_sf"/>
</dbReference>
<keyword evidence="3" id="KW-1185">Reference proteome</keyword>
<proteinExistence type="predicted"/>
<protein>
    <recommendedName>
        <fullName evidence="1">Condensation domain-containing protein</fullName>
    </recommendedName>
</protein>
<evidence type="ECO:0000313" key="3">
    <source>
        <dbReference type="Proteomes" id="UP000190539"/>
    </source>
</evidence>
<dbReference type="GO" id="GO:0008610">
    <property type="term" value="P:lipid biosynthetic process"/>
    <property type="evidence" value="ECO:0007669"/>
    <property type="project" value="UniProtKB-ARBA"/>
</dbReference>
<dbReference type="Proteomes" id="UP000190539">
    <property type="component" value="Unassembled WGS sequence"/>
</dbReference>
<dbReference type="SUPFAM" id="SSF52777">
    <property type="entry name" value="CoA-dependent acyltransferases"/>
    <property type="match status" value="2"/>
</dbReference>
<organism evidence="2 3">
    <name type="scientific">Streptomyces tsukubensis</name>
    <dbReference type="NCBI Taxonomy" id="83656"/>
    <lineage>
        <taxon>Bacteria</taxon>
        <taxon>Bacillati</taxon>
        <taxon>Actinomycetota</taxon>
        <taxon>Actinomycetes</taxon>
        <taxon>Kitasatosporales</taxon>
        <taxon>Streptomycetaceae</taxon>
        <taxon>Streptomyces</taxon>
    </lineage>
</organism>
<dbReference type="Gene3D" id="3.30.559.10">
    <property type="entry name" value="Chloramphenicol acetyltransferase-like domain"/>
    <property type="match status" value="1"/>
</dbReference>
<dbReference type="AlphaFoldDB" id="A0A1V4AD15"/>
<accession>A0A1V4AD15</accession>
<feature type="domain" description="Condensation" evidence="1">
    <location>
        <begin position="29"/>
        <end position="326"/>
    </location>
</feature>